<keyword evidence="1" id="KW-0812">Transmembrane</keyword>
<evidence type="ECO:0000313" key="2">
    <source>
        <dbReference type="EMBL" id="PSL42936.1"/>
    </source>
</evidence>
<evidence type="ECO:0000256" key="1">
    <source>
        <dbReference type="SAM" id="Phobius"/>
    </source>
</evidence>
<dbReference type="AlphaFoldDB" id="A0A2P8H9M6"/>
<dbReference type="Proteomes" id="UP000242310">
    <property type="component" value="Unassembled WGS sequence"/>
</dbReference>
<proteinExistence type="predicted"/>
<sequence>MSSQDHKHDPDEPKSIFRQIEERMNIDAKLFRFIIALAVFGTVVTLLVMLYVIPQFLLP</sequence>
<accession>A0A2P8H9M6</accession>
<organism evidence="2 3">
    <name type="scientific">Salsuginibacillus halophilus</name>
    <dbReference type="NCBI Taxonomy" id="517424"/>
    <lineage>
        <taxon>Bacteria</taxon>
        <taxon>Bacillati</taxon>
        <taxon>Bacillota</taxon>
        <taxon>Bacilli</taxon>
        <taxon>Bacillales</taxon>
        <taxon>Bacillaceae</taxon>
        <taxon>Salsuginibacillus</taxon>
    </lineage>
</organism>
<feature type="transmembrane region" description="Helical" evidence="1">
    <location>
        <begin position="30"/>
        <end position="53"/>
    </location>
</feature>
<dbReference type="EMBL" id="PYAV01000012">
    <property type="protein sequence ID" value="PSL42936.1"/>
    <property type="molecule type" value="Genomic_DNA"/>
</dbReference>
<protein>
    <submittedName>
        <fullName evidence="2">Uncharacterized protein</fullName>
    </submittedName>
</protein>
<gene>
    <name evidence="2" type="ORF">B0H94_11219</name>
</gene>
<dbReference type="RefSeq" id="WP_106589475.1">
    <property type="nucleotide sequence ID" value="NZ_PYAV01000012.1"/>
</dbReference>
<evidence type="ECO:0000313" key="3">
    <source>
        <dbReference type="Proteomes" id="UP000242310"/>
    </source>
</evidence>
<keyword evidence="3" id="KW-1185">Reference proteome</keyword>
<keyword evidence="1" id="KW-0472">Membrane</keyword>
<keyword evidence="1" id="KW-1133">Transmembrane helix</keyword>
<reference evidence="2 3" key="1">
    <citation type="submission" date="2018-03" db="EMBL/GenBank/DDBJ databases">
        <title>Genomic Encyclopedia of Type Strains, Phase III (KMG-III): the genomes of soil and plant-associated and newly described type strains.</title>
        <authorList>
            <person name="Whitman W."/>
        </authorList>
    </citation>
    <scope>NUCLEOTIDE SEQUENCE [LARGE SCALE GENOMIC DNA]</scope>
    <source>
        <strain evidence="2 3">CGMCC 1.07653</strain>
    </source>
</reference>
<name>A0A2P8H9M6_9BACI</name>
<comment type="caution">
    <text evidence="2">The sequence shown here is derived from an EMBL/GenBank/DDBJ whole genome shotgun (WGS) entry which is preliminary data.</text>
</comment>